<protein>
    <submittedName>
        <fullName evidence="1">Uncharacterized protein</fullName>
    </submittedName>
</protein>
<comment type="caution">
    <text evidence="1">The sequence shown here is derived from an EMBL/GenBank/DDBJ whole genome shotgun (WGS) entry which is preliminary data.</text>
</comment>
<dbReference type="AlphaFoldDB" id="A0AA38XNS8"/>
<proteinExistence type="predicted"/>
<sequence>MASLLNSKAKKALEMLGDQPLAWFRDTGIDMRDINLIRAERLPWMDYRQGSYLRKIYHMKVGESFETTDWTVENNETCKELVRSARGQLAGYEVAASNPIHWASATVNVNITARPGHDFNWGFLSTRPAKVRIFKGPPETCASHPWDAMILRDCTPNGGLDETIASRKWDILCMKMCEDFDFPWVVVSIKDSGPAPSPGDHDCQDTSACGCVFSH</sequence>
<evidence type="ECO:0000313" key="2">
    <source>
        <dbReference type="Proteomes" id="UP001172673"/>
    </source>
</evidence>
<accession>A0AA38XNS8</accession>
<reference evidence="1" key="1">
    <citation type="submission" date="2022-10" db="EMBL/GenBank/DDBJ databases">
        <title>Culturing micro-colonial fungi from biological soil crusts in the Mojave desert and describing Neophaeococcomyces mojavensis, and introducing the new genera and species Taxawa tesnikishii.</title>
        <authorList>
            <person name="Kurbessoian T."/>
            <person name="Stajich J.E."/>
        </authorList>
    </citation>
    <scope>NUCLEOTIDE SEQUENCE</scope>
    <source>
        <strain evidence="1">TK_41</strain>
    </source>
</reference>
<evidence type="ECO:0000313" key="1">
    <source>
        <dbReference type="EMBL" id="KAJ9616849.1"/>
    </source>
</evidence>
<name>A0AA38XNS8_9EURO</name>
<dbReference type="Proteomes" id="UP001172673">
    <property type="component" value="Unassembled WGS sequence"/>
</dbReference>
<keyword evidence="2" id="KW-1185">Reference proteome</keyword>
<dbReference type="EMBL" id="JAPDRK010000001">
    <property type="protein sequence ID" value="KAJ9616849.1"/>
    <property type="molecule type" value="Genomic_DNA"/>
</dbReference>
<organism evidence="1 2">
    <name type="scientific">Cladophialophora chaetospira</name>
    <dbReference type="NCBI Taxonomy" id="386627"/>
    <lineage>
        <taxon>Eukaryota</taxon>
        <taxon>Fungi</taxon>
        <taxon>Dikarya</taxon>
        <taxon>Ascomycota</taxon>
        <taxon>Pezizomycotina</taxon>
        <taxon>Eurotiomycetes</taxon>
        <taxon>Chaetothyriomycetidae</taxon>
        <taxon>Chaetothyriales</taxon>
        <taxon>Herpotrichiellaceae</taxon>
        <taxon>Cladophialophora</taxon>
    </lineage>
</organism>
<gene>
    <name evidence="1" type="ORF">H2200_000569</name>
</gene>